<dbReference type="InterPro" id="IPR037185">
    <property type="entry name" value="EmrE-like"/>
</dbReference>
<comment type="caution">
    <text evidence="8">The sequence shown here is derived from an EMBL/GenBank/DDBJ whole genome shotgun (WGS) entry which is preliminary data.</text>
</comment>
<keyword evidence="2" id="KW-1003">Cell membrane</keyword>
<keyword evidence="9" id="KW-1185">Reference proteome</keyword>
<reference evidence="8" key="1">
    <citation type="submission" date="2022-03" db="EMBL/GenBank/DDBJ databases">
        <authorList>
            <person name="Woo C.Y."/>
        </authorList>
    </citation>
    <scope>NUCLEOTIDE SEQUENCE</scope>
    <source>
        <strain evidence="8">CYS-02</strain>
    </source>
</reference>
<dbReference type="InterPro" id="IPR051258">
    <property type="entry name" value="Diverse_Substrate_Transporter"/>
</dbReference>
<gene>
    <name evidence="8" type="ORF">MMF98_11025</name>
</gene>
<keyword evidence="5 6" id="KW-0472">Membrane</keyword>
<protein>
    <submittedName>
        <fullName evidence="8">EamA family transporter</fullName>
    </submittedName>
</protein>
<evidence type="ECO:0000256" key="2">
    <source>
        <dbReference type="ARBA" id="ARBA00022475"/>
    </source>
</evidence>
<feature type="transmembrane region" description="Helical" evidence="6">
    <location>
        <begin position="68"/>
        <end position="90"/>
    </location>
</feature>
<comment type="subcellular location">
    <subcellularLocation>
        <location evidence="1">Cell membrane</location>
        <topology evidence="1">Multi-pass membrane protein</topology>
    </subcellularLocation>
</comment>
<dbReference type="Proteomes" id="UP001139447">
    <property type="component" value="Unassembled WGS sequence"/>
</dbReference>
<evidence type="ECO:0000256" key="4">
    <source>
        <dbReference type="ARBA" id="ARBA00022989"/>
    </source>
</evidence>
<feature type="domain" description="EamA" evidence="7">
    <location>
        <begin position="7"/>
        <end position="141"/>
    </location>
</feature>
<evidence type="ECO:0000256" key="1">
    <source>
        <dbReference type="ARBA" id="ARBA00004651"/>
    </source>
</evidence>
<feature type="transmembrane region" description="Helical" evidence="6">
    <location>
        <begin position="270"/>
        <end position="287"/>
    </location>
</feature>
<evidence type="ECO:0000256" key="6">
    <source>
        <dbReference type="SAM" id="Phobius"/>
    </source>
</evidence>
<evidence type="ECO:0000256" key="3">
    <source>
        <dbReference type="ARBA" id="ARBA00022692"/>
    </source>
</evidence>
<organism evidence="8 9">
    <name type="scientific">Variovorax terrae</name>
    <dbReference type="NCBI Taxonomy" id="2923278"/>
    <lineage>
        <taxon>Bacteria</taxon>
        <taxon>Pseudomonadati</taxon>
        <taxon>Pseudomonadota</taxon>
        <taxon>Betaproteobacteria</taxon>
        <taxon>Burkholderiales</taxon>
        <taxon>Comamonadaceae</taxon>
        <taxon>Variovorax</taxon>
    </lineage>
</organism>
<feature type="domain" description="EamA" evidence="7">
    <location>
        <begin position="154"/>
        <end position="287"/>
    </location>
</feature>
<proteinExistence type="predicted"/>
<feature type="transmembrane region" description="Helical" evidence="6">
    <location>
        <begin position="37"/>
        <end position="56"/>
    </location>
</feature>
<feature type="transmembrane region" description="Helical" evidence="6">
    <location>
        <begin position="96"/>
        <end position="118"/>
    </location>
</feature>
<dbReference type="PANTHER" id="PTHR42920">
    <property type="entry name" value="OS03G0707200 PROTEIN-RELATED"/>
    <property type="match status" value="1"/>
</dbReference>
<dbReference type="EMBL" id="JALGBI010000001">
    <property type="protein sequence ID" value="MCJ0763737.1"/>
    <property type="molecule type" value="Genomic_DNA"/>
</dbReference>
<evidence type="ECO:0000259" key="7">
    <source>
        <dbReference type="Pfam" id="PF00892"/>
    </source>
</evidence>
<evidence type="ECO:0000256" key="5">
    <source>
        <dbReference type="ARBA" id="ARBA00023136"/>
    </source>
</evidence>
<dbReference type="PANTHER" id="PTHR42920:SF5">
    <property type="entry name" value="EAMA DOMAIN-CONTAINING PROTEIN"/>
    <property type="match status" value="1"/>
</dbReference>
<dbReference type="RefSeq" id="WP_243306314.1">
    <property type="nucleotide sequence ID" value="NZ_JALGBI010000001.1"/>
</dbReference>
<feature type="transmembrane region" description="Helical" evidence="6">
    <location>
        <begin position="214"/>
        <end position="233"/>
    </location>
</feature>
<sequence length="300" mass="30305">MKNAAASGIALVLCAAVLWGTTGTAQSFAPAGLSPYLVGALRLALAALFFALYLLLTRPWLRAGSPGLPWRWILLAGLCIAAYNLCFFAGVKASSVAVGTAVAIGSGPIWAGLLQFLLSGQAPRAVWWWGTLLAVAGGSLMVVSGAQGARITGWGIALCLGAGLSYAAYALINKRLVAQAAPALVTAGVFTVAALIALPLAWRLSEPTVLGLGGWGVVGYLGIVATGVSYLLFSSGLRHVSGATGVTLALGEPLTAFLLAIVVVGERPGLMAFAGLALVLAGLALVIRAELRLASAAAGQ</sequence>
<feature type="transmembrane region" description="Helical" evidence="6">
    <location>
        <begin position="125"/>
        <end position="145"/>
    </location>
</feature>
<name>A0A9X1VUR3_9BURK</name>
<feature type="transmembrane region" description="Helical" evidence="6">
    <location>
        <begin position="245"/>
        <end position="264"/>
    </location>
</feature>
<evidence type="ECO:0000313" key="9">
    <source>
        <dbReference type="Proteomes" id="UP001139447"/>
    </source>
</evidence>
<feature type="transmembrane region" description="Helical" evidence="6">
    <location>
        <begin position="184"/>
        <end position="202"/>
    </location>
</feature>
<keyword evidence="4 6" id="KW-1133">Transmembrane helix</keyword>
<feature type="transmembrane region" description="Helical" evidence="6">
    <location>
        <begin position="151"/>
        <end position="172"/>
    </location>
</feature>
<dbReference type="GO" id="GO:0005886">
    <property type="term" value="C:plasma membrane"/>
    <property type="evidence" value="ECO:0007669"/>
    <property type="project" value="UniProtKB-SubCell"/>
</dbReference>
<dbReference type="AlphaFoldDB" id="A0A9X1VUR3"/>
<keyword evidence="3 6" id="KW-0812">Transmembrane</keyword>
<dbReference type="InterPro" id="IPR000620">
    <property type="entry name" value="EamA_dom"/>
</dbReference>
<dbReference type="Pfam" id="PF00892">
    <property type="entry name" value="EamA"/>
    <property type="match status" value="2"/>
</dbReference>
<dbReference type="SUPFAM" id="SSF103481">
    <property type="entry name" value="Multidrug resistance efflux transporter EmrE"/>
    <property type="match status" value="2"/>
</dbReference>
<evidence type="ECO:0000313" key="8">
    <source>
        <dbReference type="EMBL" id="MCJ0763737.1"/>
    </source>
</evidence>
<accession>A0A9X1VUR3</accession>